<dbReference type="EC" id="2.3.1.231" evidence="4"/>
<keyword evidence="16" id="KW-1185">Reference proteome</keyword>
<dbReference type="Gene3D" id="2.120.10.80">
    <property type="entry name" value="Kelch-type beta propeller"/>
    <property type="match status" value="1"/>
</dbReference>
<evidence type="ECO:0000256" key="9">
    <source>
        <dbReference type="ARBA" id="ARBA00022691"/>
    </source>
</evidence>
<dbReference type="GeneID" id="88172264"/>
<dbReference type="GO" id="GO:0031591">
    <property type="term" value="P:wybutosine biosynthetic process"/>
    <property type="evidence" value="ECO:0007669"/>
    <property type="project" value="TreeGrafter"/>
</dbReference>
<evidence type="ECO:0000256" key="4">
    <source>
        <dbReference type="ARBA" id="ARBA00012155"/>
    </source>
</evidence>
<dbReference type="InterPro" id="IPR015915">
    <property type="entry name" value="Kelch-typ_b-propeller"/>
</dbReference>
<comment type="catalytic activity">
    <reaction evidence="13">
        <text>7-[(3S)-(3-amino-3-methoxycarbonyl)propyl]wyosine(37) in tRNA(Phe) + S-adenosyl-L-methionine + CO2 = wybutosine(37) in tRNA(Phe) + S-adenosyl-L-homocysteine + 2 H(+)</text>
        <dbReference type="Rhea" id="RHEA:37119"/>
        <dbReference type="Rhea" id="RHEA-COMP:11844"/>
        <dbReference type="Rhea" id="RHEA-COMP:11847"/>
        <dbReference type="ChEBI" id="CHEBI:15378"/>
        <dbReference type="ChEBI" id="CHEBI:16526"/>
        <dbReference type="ChEBI" id="CHEBI:57856"/>
        <dbReference type="ChEBI" id="CHEBI:59789"/>
        <dbReference type="ChEBI" id="CHEBI:73544"/>
        <dbReference type="ChEBI" id="CHEBI:74275"/>
        <dbReference type="EC" id="2.3.1.231"/>
    </reaction>
</comment>
<dbReference type="SUPFAM" id="SSF53335">
    <property type="entry name" value="S-adenosyl-L-methionine-dependent methyltransferases"/>
    <property type="match status" value="1"/>
</dbReference>
<dbReference type="InterPro" id="IPR011043">
    <property type="entry name" value="Gal_Oxase/kelch_b-propeller"/>
</dbReference>
<feature type="region of interest" description="Disordered" evidence="14">
    <location>
        <begin position="34"/>
        <end position="54"/>
    </location>
</feature>
<dbReference type="GO" id="GO:0030488">
    <property type="term" value="P:tRNA methylation"/>
    <property type="evidence" value="ECO:0007669"/>
    <property type="project" value="TreeGrafter"/>
</dbReference>
<evidence type="ECO:0000256" key="10">
    <source>
        <dbReference type="ARBA" id="ARBA00022694"/>
    </source>
</evidence>
<evidence type="ECO:0000256" key="6">
    <source>
        <dbReference type="ARBA" id="ARBA00018045"/>
    </source>
</evidence>
<sequence>MQSAIASSPSLCSHLRLISMPKPNAAAIAAQNKRKIEKDKRRKHYHDSQVQGTNNSSIVSKRSVEVLYNPIVEPETKEWFRHFVPKGKRRSPAINRGYWLRMESIKQAVLRIQAAHGSRVRIVNLGCGFDPFPFQMLAENSIECEFFDFDYPELVQRKLALMKDSPEIMEVIGPVVEQTEAAKRMGVILATDTYSLVGCDLKNCRLYEEQLHTLLDSSDGPVIFIAEVSLAYMKPEHANPVVEILSRLPNSHILVLEQIMPSGDKHFFAQKMLYHFQHLTSPLQCVETYSTKDLQKKRFQQYFPVVEVIDLFESWKQLVSPEKKTLVETVEEFDEWEEFIVFCQHYVVIHATNSSHSIFNESDSIEDPPVSGSLNIRATGELDLKFPAAASGSNGTYVHGGMFQTRSGATQLLDDEGRISFTTTDGPEPRMCHTLTNLGNGNLILIGGRSRPGHDYSDVWIFNEQAATWSLIGNLPQGVSRHEAVALGEKSVLLLNKDTFFKIEIFDQIGKIRLDIQQLSATGACLPSLSSCGIVYDVESKKGFIIGGLTDKLSPHFNSTLYEFTITPGSLSILPVMQSPHFERVGCLVKRMAQELIIIGGVGPIPQNRATTTFRINLDTQSITALQIPVSEWEAAPVFIGLQLAGDAIIGGGTVCYSFGSHYNKVYKIDFSLI</sequence>
<dbReference type="Pfam" id="PF13418">
    <property type="entry name" value="Beta-prop_TYW4"/>
    <property type="match status" value="1"/>
</dbReference>
<reference evidence="15 16" key="1">
    <citation type="submission" date="2023-10" db="EMBL/GenBank/DDBJ databases">
        <title>Draft Genome Sequence of Candida saopaulonensis from a very Premature Infant with Sepsis.</title>
        <authorList>
            <person name="Ning Y."/>
            <person name="Dai R."/>
            <person name="Xiao M."/>
            <person name="Xu Y."/>
            <person name="Yan Q."/>
            <person name="Zhang L."/>
        </authorList>
    </citation>
    <scope>NUCLEOTIDE SEQUENCE [LARGE SCALE GENOMIC DNA]</scope>
    <source>
        <strain evidence="15 16">19XY460</strain>
    </source>
</reference>
<evidence type="ECO:0000256" key="5">
    <source>
        <dbReference type="ARBA" id="ARBA00012779"/>
    </source>
</evidence>
<dbReference type="Pfam" id="PF04072">
    <property type="entry name" value="LCM"/>
    <property type="match status" value="1"/>
</dbReference>
<protein>
    <recommendedName>
        <fullName evidence="6">tRNA wybutosine-synthesizing protein 4</fullName>
        <ecNumber evidence="5">2.1.1.290</ecNumber>
        <ecNumber evidence="4">2.3.1.231</ecNumber>
    </recommendedName>
    <alternativeName>
        <fullName evidence="12">tRNA(Phe) (7-(3-amino-3-(methoxycarbonyl)propyl)wyosine(37)-N)-methoxycarbonyltransferase</fullName>
    </alternativeName>
    <alternativeName>
        <fullName evidence="11">tRNA(Phe) (7-(3-amino-3-carboxypropyl)wyosine(37)-O)-methyltransferase</fullName>
    </alternativeName>
</protein>
<evidence type="ECO:0000256" key="3">
    <source>
        <dbReference type="ARBA" id="ARBA00010703"/>
    </source>
</evidence>
<dbReference type="Gene3D" id="3.40.50.150">
    <property type="entry name" value="Vaccinia Virus protein VP39"/>
    <property type="match status" value="1"/>
</dbReference>
<proteinExistence type="inferred from homology"/>
<comment type="pathway">
    <text evidence="2">tRNA modification; wybutosine-tRNA(Phe) biosynthesis.</text>
</comment>
<evidence type="ECO:0000256" key="2">
    <source>
        <dbReference type="ARBA" id="ARBA00004797"/>
    </source>
</evidence>
<evidence type="ECO:0000256" key="14">
    <source>
        <dbReference type="SAM" id="MobiDB-lite"/>
    </source>
</evidence>
<organism evidence="15 16">
    <name type="scientific">Australozyma saopauloensis</name>
    <dbReference type="NCBI Taxonomy" id="291208"/>
    <lineage>
        <taxon>Eukaryota</taxon>
        <taxon>Fungi</taxon>
        <taxon>Dikarya</taxon>
        <taxon>Ascomycota</taxon>
        <taxon>Saccharomycotina</taxon>
        <taxon>Pichiomycetes</taxon>
        <taxon>Metschnikowiaceae</taxon>
        <taxon>Australozyma</taxon>
    </lineage>
</organism>
<dbReference type="KEGG" id="asau:88172264"/>
<dbReference type="PANTHER" id="PTHR46529">
    <property type="entry name" value="TRNA WYBUTOSINE-SYNTHESIZING PROTEIN 4"/>
    <property type="match status" value="1"/>
</dbReference>
<dbReference type="SUPFAM" id="SSF50965">
    <property type="entry name" value="Galactose oxidase, central domain"/>
    <property type="match status" value="1"/>
</dbReference>
<keyword evidence="7" id="KW-0489">Methyltransferase</keyword>
<evidence type="ECO:0000256" key="1">
    <source>
        <dbReference type="ARBA" id="ARBA00001806"/>
    </source>
</evidence>
<dbReference type="EC" id="2.1.1.290" evidence="5"/>
<evidence type="ECO:0000313" key="15">
    <source>
        <dbReference type="EMBL" id="WPK23948.1"/>
    </source>
</evidence>
<dbReference type="AlphaFoldDB" id="A0AAX4H604"/>
<dbReference type="RefSeq" id="XP_062876332.1">
    <property type="nucleotide sequence ID" value="XM_063020262.1"/>
</dbReference>
<gene>
    <name evidence="15" type="ORF">PUMCH_001198</name>
</gene>
<evidence type="ECO:0000256" key="12">
    <source>
        <dbReference type="ARBA" id="ARBA00030847"/>
    </source>
</evidence>
<dbReference type="Proteomes" id="UP001338582">
    <property type="component" value="Chromosome 1"/>
</dbReference>
<accession>A0AAX4H604</accession>
<evidence type="ECO:0000256" key="11">
    <source>
        <dbReference type="ARBA" id="ARBA00029750"/>
    </source>
</evidence>
<dbReference type="EMBL" id="CP138894">
    <property type="protein sequence ID" value="WPK23948.1"/>
    <property type="molecule type" value="Genomic_DNA"/>
</dbReference>
<dbReference type="InterPro" id="IPR029063">
    <property type="entry name" value="SAM-dependent_MTases_sf"/>
</dbReference>
<evidence type="ECO:0000256" key="13">
    <source>
        <dbReference type="ARBA" id="ARBA00049250"/>
    </source>
</evidence>
<keyword evidence="10" id="KW-0819">tRNA processing</keyword>
<name>A0AAX4H604_9ASCO</name>
<evidence type="ECO:0000313" key="16">
    <source>
        <dbReference type="Proteomes" id="UP001338582"/>
    </source>
</evidence>
<evidence type="ECO:0000256" key="8">
    <source>
        <dbReference type="ARBA" id="ARBA00022679"/>
    </source>
</evidence>
<comment type="similarity">
    <text evidence="3">Belongs to the methyltransferase superfamily. LCMT family.</text>
</comment>
<evidence type="ECO:0000256" key="7">
    <source>
        <dbReference type="ARBA" id="ARBA00022603"/>
    </source>
</evidence>
<dbReference type="PANTHER" id="PTHR46529:SF1">
    <property type="entry name" value="TRNA WYBUTOSINE-SYNTHESIZING PROTEIN 4"/>
    <property type="match status" value="1"/>
</dbReference>
<comment type="catalytic activity">
    <reaction evidence="1">
        <text>7-[(3S)-3-amino-3-carboxypropyl]wyosine(37) in tRNA(Phe) + S-adenosyl-L-methionine = 7-[(3S)-(3-amino-3-methoxycarbonyl)propyl]wyosine(37) in tRNA(Phe) + S-adenosyl-L-homocysteine</text>
        <dbReference type="Rhea" id="RHEA:36903"/>
        <dbReference type="Rhea" id="RHEA-COMP:10379"/>
        <dbReference type="Rhea" id="RHEA-COMP:11844"/>
        <dbReference type="ChEBI" id="CHEBI:57856"/>
        <dbReference type="ChEBI" id="CHEBI:59789"/>
        <dbReference type="ChEBI" id="CHEBI:73543"/>
        <dbReference type="ChEBI" id="CHEBI:74275"/>
        <dbReference type="EC" id="2.1.1.290"/>
    </reaction>
</comment>
<dbReference type="InterPro" id="IPR007213">
    <property type="entry name" value="Ppm1/Ppm2/Tcmp"/>
</dbReference>
<keyword evidence="8" id="KW-0808">Transferase</keyword>
<keyword evidence="9" id="KW-0949">S-adenosyl-L-methionine</keyword>
<dbReference type="GO" id="GO:0008175">
    <property type="term" value="F:tRNA methyltransferase activity"/>
    <property type="evidence" value="ECO:0007669"/>
    <property type="project" value="TreeGrafter"/>
</dbReference>